<proteinExistence type="predicted"/>
<gene>
    <name evidence="1" type="ORF">K488DRAFT_49279</name>
</gene>
<evidence type="ECO:0000313" key="1">
    <source>
        <dbReference type="EMBL" id="KAI0032745.1"/>
    </source>
</evidence>
<protein>
    <submittedName>
        <fullName evidence="1">Uncharacterized protein</fullName>
    </submittedName>
</protein>
<sequence length="469" mass="53196">MPREARQPTLAYFQTSPVRGQLEPYQGDSRPGWRYLQCTDTPNELKVLLPPRTSTLYARLLQLETNELAKGPDANWERILEIRHLKDRMIRKCHRISRFASPPASGSSVQFLVVNSPPDFRLKEMERWLRTNDASNRTTRDVLKHKPSVESDGRVTPSPRAGHAVPSTRTRTQSAPRTSTASKKRISVSTQSIHSQAPTVPEKPLHYAPSYLSPVPEEGTLYSATAPADPYMHSEHHAVSEPSVRPNVVSPDPIPHPYRPPSGYIQPRQMYDELHDAAMHPPAIGMLPLDLGMPHPVTEMPEPVLVPEHPPPARVESIEDIEGGRPPIPRRRSGLRSNRNSFSGAGKVVSWAMDRDWSEHMTKFDHIVYSAEVAGEELSKAQEHFQDEIRGVKNMRENIAISLERLRLETERLQFEERALKEHEQKMTVSFERLRERESAYKDKVKAVLEETKRVVVAADGKRDNQVLG</sequence>
<dbReference type="EMBL" id="MU273537">
    <property type="protein sequence ID" value="KAI0032745.1"/>
    <property type="molecule type" value="Genomic_DNA"/>
</dbReference>
<evidence type="ECO:0000313" key="2">
    <source>
        <dbReference type="Proteomes" id="UP000814128"/>
    </source>
</evidence>
<comment type="caution">
    <text evidence="1">The sequence shown here is derived from an EMBL/GenBank/DDBJ whole genome shotgun (WGS) entry which is preliminary data.</text>
</comment>
<name>A0ACB8QM09_9AGAM</name>
<organism evidence="1 2">
    <name type="scientific">Vararia minispora EC-137</name>
    <dbReference type="NCBI Taxonomy" id="1314806"/>
    <lineage>
        <taxon>Eukaryota</taxon>
        <taxon>Fungi</taxon>
        <taxon>Dikarya</taxon>
        <taxon>Basidiomycota</taxon>
        <taxon>Agaricomycotina</taxon>
        <taxon>Agaricomycetes</taxon>
        <taxon>Russulales</taxon>
        <taxon>Lachnocladiaceae</taxon>
        <taxon>Vararia</taxon>
    </lineage>
</organism>
<keyword evidence="2" id="KW-1185">Reference proteome</keyword>
<reference evidence="1" key="2">
    <citation type="journal article" date="2022" name="New Phytol.">
        <title>Evolutionary transition to the ectomycorrhizal habit in the genomes of a hyperdiverse lineage of mushroom-forming fungi.</title>
        <authorList>
            <person name="Looney B."/>
            <person name="Miyauchi S."/>
            <person name="Morin E."/>
            <person name="Drula E."/>
            <person name="Courty P.E."/>
            <person name="Kohler A."/>
            <person name="Kuo A."/>
            <person name="LaButti K."/>
            <person name="Pangilinan J."/>
            <person name="Lipzen A."/>
            <person name="Riley R."/>
            <person name="Andreopoulos W."/>
            <person name="He G."/>
            <person name="Johnson J."/>
            <person name="Nolan M."/>
            <person name="Tritt A."/>
            <person name="Barry K.W."/>
            <person name="Grigoriev I.V."/>
            <person name="Nagy L.G."/>
            <person name="Hibbett D."/>
            <person name="Henrissat B."/>
            <person name="Matheny P.B."/>
            <person name="Labbe J."/>
            <person name="Martin F.M."/>
        </authorList>
    </citation>
    <scope>NUCLEOTIDE SEQUENCE</scope>
    <source>
        <strain evidence="1">EC-137</strain>
    </source>
</reference>
<accession>A0ACB8QM09</accession>
<dbReference type="Proteomes" id="UP000814128">
    <property type="component" value="Unassembled WGS sequence"/>
</dbReference>
<reference evidence="1" key="1">
    <citation type="submission" date="2021-02" db="EMBL/GenBank/DDBJ databases">
        <authorList>
            <consortium name="DOE Joint Genome Institute"/>
            <person name="Ahrendt S."/>
            <person name="Looney B.P."/>
            <person name="Miyauchi S."/>
            <person name="Morin E."/>
            <person name="Drula E."/>
            <person name="Courty P.E."/>
            <person name="Chicoki N."/>
            <person name="Fauchery L."/>
            <person name="Kohler A."/>
            <person name="Kuo A."/>
            <person name="Labutti K."/>
            <person name="Pangilinan J."/>
            <person name="Lipzen A."/>
            <person name="Riley R."/>
            <person name="Andreopoulos W."/>
            <person name="He G."/>
            <person name="Johnson J."/>
            <person name="Barry K.W."/>
            <person name="Grigoriev I.V."/>
            <person name="Nagy L."/>
            <person name="Hibbett D."/>
            <person name="Henrissat B."/>
            <person name="Matheny P.B."/>
            <person name="Labbe J."/>
            <person name="Martin F."/>
        </authorList>
    </citation>
    <scope>NUCLEOTIDE SEQUENCE</scope>
    <source>
        <strain evidence="1">EC-137</strain>
    </source>
</reference>